<evidence type="ECO:0000256" key="1">
    <source>
        <dbReference type="SAM" id="MobiDB-lite"/>
    </source>
</evidence>
<organism evidence="3 4">
    <name type="scientific">Escallonia herrerae</name>
    <dbReference type="NCBI Taxonomy" id="1293975"/>
    <lineage>
        <taxon>Eukaryota</taxon>
        <taxon>Viridiplantae</taxon>
        <taxon>Streptophyta</taxon>
        <taxon>Embryophyta</taxon>
        <taxon>Tracheophyta</taxon>
        <taxon>Spermatophyta</taxon>
        <taxon>Magnoliopsida</taxon>
        <taxon>eudicotyledons</taxon>
        <taxon>Gunneridae</taxon>
        <taxon>Pentapetalae</taxon>
        <taxon>asterids</taxon>
        <taxon>campanulids</taxon>
        <taxon>Escalloniales</taxon>
        <taxon>Escalloniaceae</taxon>
        <taxon>Escallonia</taxon>
    </lineage>
</organism>
<dbReference type="InterPro" id="IPR036873">
    <property type="entry name" value="Rhodanese-like_dom_sf"/>
</dbReference>
<dbReference type="SMART" id="SM00450">
    <property type="entry name" value="RHOD"/>
    <property type="match status" value="1"/>
</dbReference>
<feature type="domain" description="Rhodanese" evidence="2">
    <location>
        <begin position="70"/>
        <end position="160"/>
    </location>
</feature>
<dbReference type="SUPFAM" id="SSF52821">
    <property type="entry name" value="Rhodanese/Cell cycle control phosphatase"/>
    <property type="match status" value="1"/>
</dbReference>
<dbReference type="InterPro" id="IPR001763">
    <property type="entry name" value="Rhodanese-like_dom"/>
</dbReference>
<feature type="region of interest" description="Disordered" evidence="1">
    <location>
        <begin position="38"/>
        <end position="58"/>
    </location>
</feature>
<gene>
    <name evidence="3" type="ORF">RJ639_022987</name>
</gene>
<evidence type="ECO:0000259" key="2">
    <source>
        <dbReference type="PROSITE" id="PS50206"/>
    </source>
</evidence>
<dbReference type="PANTHER" id="PTHR45431">
    <property type="entry name" value="RHODANESE-LIKE DOMAIN-CONTAINING PROTEIN 15, CHLOROPLASTIC"/>
    <property type="match status" value="1"/>
</dbReference>
<proteinExistence type="predicted"/>
<dbReference type="EMBL" id="JAVXUP010003205">
    <property type="protein sequence ID" value="KAK2999665.1"/>
    <property type="molecule type" value="Genomic_DNA"/>
</dbReference>
<evidence type="ECO:0000313" key="3">
    <source>
        <dbReference type="EMBL" id="KAK2999665.1"/>
    </source>
</evidence>
<accession>A0AA88V0Y8</accession>
<feature type="compositionally biased region" description="Low complexity" evidence="1">
    <location>
        <begin position="42"/>
        <end position="54"/>
    </location>
</feature>
<dbReference type="PROSITE" id="PS50206">
    <property type="entry name" value="RHODANESE_3"/>
    <property type="match status" value="1"/>
</dbReference>
<dbReference type="PROSITE" id="PS50096">
    <property type="entry name" value="IQ"/>
    <property type="match status" value="1"/>
</dbReference>
<dbReference type="CDD" id="cd00158">
    <property type="entry name" value="RHOD"/>
    <property type="match status" value="1"/>
</dbReference>
<dbReference type="Proteomes" id="UP001188597">
    <property type="component" value="Unassembled WGS sequence"/>
</dbReference>
<name>A0AA88V0Y8_9ASTE</name>
<keyword evidence="4" id="KW-1185">Reference proteome</keyword>
<protein>
    <recommendedName>
        <fullName evidence="2">Rhodanese domain-containing protein</fullName>
    </recommendedName>
</protein>
<dbReference type="PANTHER" id="PTHR45431:SF3">
    <property type="entry name" value="RHODANESE-LIKE DOMAIN-CONTAINING PROTEIN 15, CHLOROPLASTIC"/>
    <property type="match status" value="1"/>
</dbReference>
<evidence type="ECO:0000313" key="4">
    <source>
        <dbReference type="Proteomes" id="UP001188597"/>
    </source>
</evidence>
<comment type="caution">
    <text evidence="3">The sequence shown here is derived from an EMBL/GenBank/DDBJ whole genome shotgun (WGS) entry which is preliminary data.</text>
</comment>
<feature type="non-terminal residue" evidence="3">
    <location>
        <position position="1"/>
    </location>
</feature>
<dbReference type="Gene3D" id="3.40.250.10">
    <property type="entry name" value="Rhodanese-like domain"/>
    <property type="match status" value="1"/>
</dbReference>
<reference evidence="3" key="1">
    <citation type="submission" date="2022-12" db="EMBL/GenBank/DDBJ databases">
        <title>Draft genome assemblies for two species of Escallonia (Escalloniales).</title>
        <authorList>
            <person name="Chanderbali A."/>
            <person name="Dervinis C."/>
            <person name="Anghel I."/>
            <person name="Soltis D."/>
            <person name="Soltis P."/>
            <person name="Zapata F."/>
        </authorList>
    </citation>
    <scope>NUCLEOTIDE SEQUENCE</scope>
    <source>
        <strain evidence="3">UCBG64.0493</strain>
        <tissue evidence="3">Leaf</tissue>
    </source>
</reference>
<dbReference type="AlphaFoldDB" id="A0AA88V0Y8"/>
<dbReference type="Pfam" id="PF00581">
    <property type="entry name" value="Rhodanese"/>
    <property type="match status" value="1"/>
</dbReference>
<sequence>MATLIVRSVSLALHRFSRPLNFNNRHASVPLLSRAKSTYQLSSPRDSGSRDPSGWPQREGMRNQLLFRLRTPEEFTAGHAAGAINIPYMFRVGSGMKKNPNFLEEVSSHLGKDDEVIVGCQAGKRSLMAATDLLSAGFTGITDIAGGYAAWTQNGLPTENSSFGEEAAAAAATKTTTAAAKQEVRSEIIQVESIGASPSLTETNELLSEEEIIAAIIIQAYFRRHL</sequence>
<dbReference type="InterPro" id="IPR052367">
    <property type="entry name" value="Thiosulfate_ST/Rhodanese-like"/>
</dbReference>